<protein>
    <submittedName>
        <fullName evidence="1">Uncharacterized protein</fullName>
    </submittedName>
</protein>
<proteinExistence type="predicted"/>
<name>A0AB39VWR4_9GAMM</name>
<reference evidence="1" key="1">
    <citation type="submission" date="2024-07" db="EMBL/GenBank/DDBJ databases">
        <authorList>
            <person name="Biller S.J."/>
        </authorList>
    </citation>
    <scope>NUCLEOTIDE SEQUENCE</scope>
    <source>
        <strain evidence="1">WC2420</strain>
    </source>
</reference>
<evidence type="ECO:0000313" key="1">
    <source>
        <dbReference type="EMBL" id="XDU74597.1"/>
    </source>
</evidence>
<gene>
    <name evidence="1" type="ORF">AB3G37_11185</name>
</gene>
<organism evidence="1">
    <name type="scientific">Rouxiella sp. WC2420</name>
    <dbReference type="NCBI Taxonomy" id="3234145"/>
    <lineage>
        <taxon>Bacteria</taxon>
        <taxon>Pseudomonadati</taxon>
        <taxon>Pseudomonadota</taxon>
        <taxon>Gammaproteobacteria</taxon>
        <taxon>Enterobacterales</taxon>
        <taxon>Yersiniaceae</taxon>
        <taxon>Rouxiella</taxon>
    </lineage>
</organism>
<accession>A0AB39VWR4</accession>
<dbReference type="EMBL" id="CP165628">
    <property type="protein sequence ID" value="XDU74597.1"/>
    <property type="molecule type" value="Genomic_DNA"/>
</dbReference>
<sequence>MDQELVPLRELTGLTEQARSERAMRYIDKVGNFSHRVDRTGVYSRDISQPGRSANVFINRYDAGVWIFEQNFRPIKNFDYYASDVAKYQYLQVAQRVESSAVMPRKIIRQGVVNQITLNMTSGKQGDELFSAFFQTPNGKSTQRIMDNFSLVAENVEMEELASHANYVVWLKESF</sequence>
<dbReference type="AlphaFoldDB" id="A0AB39VWR4"/>
<dbReference type="RefSeq" id="WP_369790734.1">
    <property type="nucleotide sequence ID" value="NZ_CP165628.1"/>
</dbReference>